<dbReference type="GO" id="GO:0004497">
    <property type="term" value="F:monooxygenase activity"/>
    <property type="evidence" value="ECO:0007669"/>
    <property type="project" value="UniProtKB-KW"/>
</dbReference>
<dbReference type="STRING" id="58117.SAMN05421833_11269"/>
<protein>
    <submittedName>
        <fullName evidence="3">Flavin-dependent oxidoreductase, luciferase family (Includes alkanesulfonate monooxygenase SsuD and methylene tetrahydromethanopterin reductase)</fullName>
    </submittedName>
</protein>
<dbReference type="InterPro" id="IPR050564">
    <property type="entry name" value="F420-G6PD/mer"/>
</dbReference>
<keyword evidence="1" id="KW-0560">Oxidoreductase</keyword>
<proteinExistence type="predicted"/>
<dbReference type="GO" id="GO:0016705">
    <property type="term" value="F:oxidoreductase activity, acting on paired donors, with incorporation or reduction of molecular oxygen"/>
    <property type="evidence" value="ECO:0007669"/>
    <property type="project" value="InterPro"/>
</dbReference>
<dbReference type="Pfam" id="PF00296">
    <property type="entry name" value="Bac_luciferase"/>
    <property type="match status" value="1"/>
</dbReference>
<reference evidence="4" key="1">
    <citation type="submission" date="2017-01" db="EMBL/GenBank/DDBJ databases">
        <authorList>
            <person name="Varghese N."/>
            <person name="Submissions S."/>
        </authorList>
    </citation>
    <scope>NUCLEOTIDE SEQUENCE [LARGE SCALE GENOMIC DNA]</scope>
    <source>
        <strain evidence="4">ATCC 12950</strain>
    </source>
</reference>
<evidence type="ECO:0000259" key="2">
    <source>
        <dbReference type="Pfam" id="PF00296"/>
    </source>
</evidence>
<feature type="domain" description="Luciferase-like" evidence="2">
    <location>
        <begin position="42"/>
        <end position="299"/>
    </location>
</feature>
<organism evidence="3 4">
    <name type="scientific">Microbispora rosea</name>
    <dbReference type="NCBI Taxonomy" id="58117"/>
    <lineage>
        <taxon>Bacteria</taxon>
        <taxon>Bacillati</taxon>
        <taxon>Actinomycetota</taxon>
        <taxon>Actinomycetes</taxon>
        <taxon>Streptosporangiales</taxon>
        <taxon>Streptosporangiaceae</taxon>
        <taxon>Microbispora</taxon>
    </lineage>
</organism>
<dbReference type="InterPro" id="IPR011251">
    <property type="entry name" value="Luciferase-like_dom"/>
</dbReference>
<evidence type="ECO:0000313" key="3">
    <source>
        <dbReference type="EMBL" id="SIR64528.1"/>
    </source>
</evidence>
<dbReference type="Gene3D" id="3.20.20.30">
    <property type="entry name" value="Luciferase-like domain"/>
    <property type="match status" value="1"/>
</dbReference>
<dbReference type="AlphaFoldDB" id="A0A1N7CLJ4"/>
<name>A0A1N7CLJ4_9ACTN</name>
<dbReference type="CDD" id="cd01097">
    <property type="entry name" value="Tetrahydromethanopterin_reductase"/>
    <property type="match status" value="1"/>
</dbReference>
<keyword evidence="3" id="KW-0503">Monooxygenase</keyword>
<evidence type="ECO:0000313" key="4">
    <source>
        <dbReference type="Proteomes" id="UP000186096"/>
    </source>
</evidence>
<dbReference type="InterPro" id="IPR036661">
    <property type="entry name" value="Luciferase-like_sf"/>
</dbReference>
<dbReference type="PANTHER" id="PTHR43244:SF1">
    <property type="entry name" value="5,10-METHYLENETETRAHYDROMETHANOPTERIN REDUCTASE"/>
    <property type="match status" value="1"/>
</dbReference>
<dbReference type="SUPFAM" id="SSF51679">
    <property type="entry name" value="Bacterial luciferase-like"/>
    <property type="match status" value="1"/>
</dbReference>
<dbReference type="Proteomes" id="UP000186096">
    <property type="component" value="Unassembled WGS sequence"/>
</dbReference>
<dbReference type="PANTHER" id="PTHR43244">
    <property type="match status" value="1"/>
</dbReference>
<keyword evidence="4" id="KW-1185">Reference proteome</keyword>
<gene>
    <name evidence="3" type="ORF">SAMN05421833_11269</name>
</gene>
<evidence type="ECO:0000256" key="1">
    <source>
        <dbReference type="ARBA" id="ARBA00023002"/>
    </source>
</evidence>
<dbReference type="EMBL" id="FTNI01000012">
    <property type="protein sequence ID" value="SIR64528.1"/>
    <property type="molecule type" value="Genomic_DNA"/>
</dbReference>
<accession>A0A1N7CLJ4</accession>
<dbReference type="OrthoDB" id="3621573at2"/>
<sequence length="331" mass="35137">MSAEASVRPLKPTSVVYPLQPDTATAMVPYGRLVRDRGGRLWTGQSLRIDTHQLLVSLVERVPGLAVGTGVTLTPLRHPFEAAIHARSVAAISGAPVVAGFGPGAPEFQAAVMREPYRSPLTAMHEYVTIVRRLLDGELVDHDGEYHTLHGGALFPIATAPIEVGLGVLRPRMAELAGRVADVAITWMTPASYIREQIVPAIEAGAKEQGRTPPRIATVVHVAVARPGRDLLATIRAGAGAHLGGRHYVDMLRRAGLDADVTDPGRGAAALLDSGTFVTGSPEEIVEGLQRYRDCGVDEVVLNPAGVLVTEGPQAALRDLREILDAEAGRD</sequence>